<evidence type="ECO:0000313" key="3">
    <source>
        <dbReference type="EMBL" id="MDU0326374.1"/>
    </source>
</evidence>
<dbReference type="Gene3D" id="1.50.10.10">
    <property type="match status" value="1"/>
</dbReference>
<name>A0ABU3RU75_9MICO</name>
<dbReference type="PANTHER" id="PTHR34987:SF6">
    <property type="entry name" value="ALPHA-L-RHAMNOSIDASE SIX-HAIRPIN GLYCOSIDASE DOMAIN-CONTAINING PROTEIN"/>
    <property type="match status" value="1"/>
</dbReference>
<dbReference type="Proteomes" id="UP001256673">
    <property type="component" value="Unassembled WGS sequence"/>
</dbReference>
<dbReference type="PANTHER" id="PTHR34987">
    <property type="entry name" value="C, PUTATIVE (AFU_ORTHOLOGUE AFUA_3G02880)-RELATED"/>
    <property type="match status" value="1"/>
</dbReference>
<feature type="domain" description="Alpha-L-rhamnosidase C-terminal" evidence="2">
    <location>
        <begin position="620"/>
        <end position="675"/>
    </location>
</feature>
<dbReference type="EMBL" id="JAWDIU010000001">
    <property type="protein sequence ID" value="MDU0326374.1"/>
    <property type="molecule type" value="Genomic_DNA"/>
</dbReference>
<dbReference type="InterPro" id="IPR012341">
    <property type="entry name" value="6hp_glycosidase-like_sf"/>
</dbReference>
<proteinExistence type="predicted"/>
<gene>
    <name evidence="3" type="ORF">RWH43_06330</name>
</gene>
<evidence type="ECO:0000313" key="4">
    <source>
        <dbReference type="Proteomes" id="UP001256673"/>
    </source>
</evidence>
<dbReference type="InterPro" id="IPR035396">
    <property type="entry name" value="Bac_rhamnosid6H"/>
</dbReference>
<keyword evidence="4" id="KW-1185">Reference proteome</keyword>
<accession>A0ABU3RU75</accession>
<dbReference type="RefSeq" id="WP_316000985.1">
    <property type="nucleotide sequence ID" value="NZ_JAWDIU010000001.1"/>
</dbReference>
<comment type="caution">
    <text evidence="3">The sequence shown here is derived from an EMBL/GenBank/DDBJ whole genome shotgun (WGS) entry which is preliminary data.</text>
</comment>
<dbReference type="InterPro" id="IPR035398">
    <property type="entry name" value="Bac_rhamnosid_C"/>
</dbReference>
<dbReference type="Pfam" id="PF17389">
    <property type="entry name" value="Bac_rhamnosid6H"/>
    <property type="match status" value="1"/>
</dbReference>
<protein>
    <submittedName>
        <fullName evidence="3">Alpha-L-rhamnosidase C-terminal domain-containing protein</fullName>
    </submittedName>
</protein>
<sequence>MTSSTPALDRLSPSLGDALIAASLAAGPDPFSVGEPRAGAVAWIYAPGEYEAGALARVVSEGHAVNRHVDYALNFAAPRGAGRFHGVVRAHVDTLELGSTGEVSVVVDGATIEAGATTTVRELAVGSVIGIRVSAPAGTPAAIFADATTLASIEWHAALGDEQSSPARARAGGATPPHLDGEPEQTIHLSDAGGGVFVAPAPVLGVVQLRGVEGSPVLSVGESLDEALADPAFGESDTSLVADGEGAFESRHKLGLRYVRVAGATVDSVSVRASVRPASRRGAFVTSDPELTRIWSSSAYTLRLCLQTFLVDGIKRDRMPWIGDHALGILTNAFAFADADIIRDTLTALGRPRHGYINGIADYSLWWVISQGLYQRYFDDLEYLVREADGIHSFLDDLARHATDGGVFRPADLPDAFEQSGPGGLFLDWGVQLHRDRDATAIQMLWYWALRSGAAVLTKAAHAGADHWRRKADELADTLRDRAWSASGGHWREYLDSDGAPTAYPNFLATLAGLTAPVDSPQHAPATTMVDAIASAATGTPFMRAFALLSLGALGDGDHAVSEIRRLWGRMLDAGATTFWEEFGETGASPYEMYRRPFGKSLCHAWSAGPLAVLPELVLGIAPQTDGWSEFHVSPRLGELEWAGCVVPTPHGDIVVLADRDETTVDVPAGTTALIAGTAYEGPRTVTVRL</sequence>
<reference evidence="3 4" key="1">
    <citation type="submission" date="2023-09" db="EMBL/GenBank/DDBJ databases">
        <title>Microbacterium fusihabitans sp. nov., Microbacterium phycihabitans sp. nov., and Microbacterium cervinum sp. nov., isolated from dried seaweeds of beach.</title>
        <authorList>
            <person name="Lee S.D."/>
        </authorList>
    </citation>
    <scope>NUCLEOTIDE SEQUENCE [LARGE SCALE GENOMIC DNA]</scope>
    <source>
        <strain evidence="3 4">KSW2-21</strain>
    </source>
</reference>
<organism evidence="3 4">
    <name type="scientific">Microbacterium algihabitans</name>
    <dbReference type="NCBI Taxonomy" id="3075992"/>
    <lineage>
        <taxon>Bacteria</taxon>
        <taxon>Bacillati</taxon>
        <taxon>Actinomycetota</taxon>
        <taxon>Actinomycetes</taxon>
        <taxon>Micrococcales</taxon>
        <taxon>Microbacteriaceae</taxon>
        <taxon>Microbacterium</taxon>
    </lineage>
</organism>
<dbReference type="SUPFAM" id="SSF48208">
    <property type="entry name" value="Six-hairpin glycosidases"/>
    <property type="match status" value="1"/>
</dbReference>
<dbReference type="InterPro" id="IPR008928">
    <property type="entry name" value="6-hairpin_glycosidase_sf"/>
</dbReference>
<dbReference type="Pfam" id="PF17390">
    <property type="entry name" value="Bac_rhamnosid_C"/>
    <property type="match status" value="1"/>
</dbReference>
<evidence type="ECO:0000259" key="2">
    <source>
        <dbReference type="Pfam" id="PF17390"/>
    </source>
</evidence>
<feature type="domain" description="Alpha-L-rhamnosidase six-hairpin glycosidase" evidence="1">
    <location>
        <begin position="280"/>
        <end position="615"/>
    </location>
</feature>
<evidence type="ECO:0000259" key="1">
    <source>
        <dbReference type="Pfam" id="PF17389"/>
    </source>
</evidence>
<dbReference type="Gene3D" id="2.60.420.10">
    <property type="entry name" value="Maltose phosphorylase, domain 3"/>
    <property type="match status" value="1"/>
</dbReference>